<dbReference type="PANTHER" id="PTHR40278:SF2">
    <property type="entry name" value="TYPE IV PILUS INNER MEMBRANE COMPONENT PILN"/>
    <property type="match status" value="1"/>
</dbReference>
<keyword evidence="2" id="KW-0812">Transmembrane</keyword>
<organism evidence="3 4">
    <name type="scientific">Ottowia cancrivicina</name>
    <dbReference type="NCBI Taxonomy" id="3040346"/>
    <lineage>
        <taxon>Bacteria</taxon>
        <taxon>Pseudomonadati</taxon>
        <taxon>Pseudomonadota</taxon>
        <taxon>Betaproteobacteria</taxon>
        <taxon>Burkholderiales</taxon>
        <taxon>Comamonadaceae</taxon>
        <taxon>Ottowia</taxon>
    </lineage>
</organism>
<evidence type="ECO:0000256" key="1">
    <source>
        <dbReference type="SAM" id="Coils"/>
    </source>
</evidence>
<protein>
    <submittedName>
        <fullName evidence="3">PilN domain-containing protein</fullName>
    </submittedName>
</protein>
<dbReference type="GO" id="GO:0043107">
    <property type="term" value="P:type IV pilus-dependent motility"/>
    <property type="evidence" value="ECO:0007669"/>
    <property type="project" value="TreeGrafter"/>
</dbReference>
<dbReference type="GO" id="GO:0043683">
    <property type="term" value="P:type IV pilus assembly"/>
    <property type="evidence" value="ECO:0007669"/>
    <property type="project" value="TreeGrafter"/>
</dbReference>
<dbReference type="RefSeq" id="WP_050715050.1">
    <property type="nucleotide sequence ID" value="NZ_JARVII010000006.1"/>
</dbReference>
<feature type="transmembrane region" description="Helical" evidence="2">
    <location>
        <begin position="21"/>
        <end position="43"/>
    </location>
</feature>
<keyword evidence="2" id="KW-1133">Transmembrane helix</keyword>
<sequence>MILINLLPHREIARKKARQAFNVALLVSAAVGAAIGGVIYMWYQGQIEMQEGRNQFLISENQKLDAEIKEIANLQNEIDALKARQRAVETLQADRNLPVHLFNELVQQLPEGMYLKSIKQEGRSVLIGGAAQSSERVSELLRNLTRNTEWVRQPELIEVVAGDLSLSKTDKRRVYNFTVRAQLGSAESKAETNGK</sequence>
<dbReference type="AlphaFoldDB" id="A0AAW6RJJ4"/>
<accession>A0AAW6RJJ4</accession>
<dbReference type="InterPro" id="IPR052534">
    <property type="entry name" value="Extracell_DNA_Util/SecSys_Comp"/>
</dbReference>
<evidence type="ECO:0000313" key="4">
    <source>
        <dbReference type="Proteomes" id="UP001237156"/>
    </source>
</evidence>
<keyword evidence="4" id="KW-1185">Reference proteome</keyword>
<dbReference type="PANTHER" id="PTHR40278">
    <property type="entry name" value="DNA UTILIZATION PROTEIN HOFN"/>
    <property type="match status" value="1"/>
</dbReference>
<proteinExistence type="predicted"/>
<keyword evidence="1" id="KW-0175">Coiled coil</keyword>
<dbReference type="EMBL" id="JARVII010000006">
    <property type="protein sequence ID" value="MDG9699009.1"/>
    <property type="molecule type" value="Genomic_DNA"/>
</dbReference>
<keyword evidence="2" id="KW-0472">Membrane</keyword>
<evidence type="ECO:0000256" key="2">
    <source>
        <dbReference type="SAM" id="Phobius"/>
    </source>
</evidence>
<gene>
    <name evidence="3" type="ORF">QB898_04620</name>
</gene>
<reference evidence="3 4" key="1">
    <citation type="submission" date="2023-04" db="EMBL/GenBank/DDBJ databases">
        <title>Ottowia paracancer sp. nov., isolated from human stomach.</title>
        <authorList>
            <person name="Song Y."/>
        </authorList>
    </citation>
    <scope>NUCLEOTIDE SEQUENCE [LARGE SCALE GENOMIC DNA]</scope>
    <source>
        <strain evidence="3 4">10c7w1</strain>
    </source>
</reference>
<dbReference type="Proteomes" id="UP001237156">
    <property type="component" value="Unassembled WGS sequence"/>
</dbReference>
<name>A0AAW6RJJ4_9BURK</name>
<feature type="coiled-coil region" evidence="1">
    <location>
        <begin position="47"/>
        <end position="91"/>
    </location>
</feature>
<evidence type="ECO:0000313" key="3">
    <source>
        <dbReference type="EMBL" id="MDG9699009.1"/>
    </source>
</evidence>
<comment type="caution">
    <text evidence="3">The sequence shown here is derived from an EMBL/GenBank/DDBJ whole genome shotgun (WGS) entry which is preliminary data.</text>
</comment>
<dbReference type="Pfam" id="PF05137">
    <property type="entry name" value="PilN"/>
    <property type="match status" value="1"/>
</dbReference>
<dbReference type="InterPro" id="IPR007813">
    <property type="entry name" value="PilN"/>
</dbReference>